<gene>
    <name evidence="5" type="ORF">EANT1437_LOCUS11051</name>
</gene>
<dbReference type="InterPro" id="IPR011990">
    <property type="entry name" value="TPR-like_helical_dom_sf"/>
</dbReference>
<accession>A0A7S2WFV2</accession>
<evidence type="ECO:0000256" key="1">
    <source>
        <dbReference type="ARBA" id="ARBA00022737"/>
    </source>
</evidence>
<dbReference type="SUPFAM" id="SSF48452">
    <property type="entry name" value="TPR-like"/>
    <property type="match status" value="1"/>
</dbReference>
<reference evidence="5" key="1">
    <citation type="submission" date="2021-01" db="EMBL/GenBank/DDBJ databases">
        <authorList>
            <person name="Corre E."/>
            <person name="Pelletier E."/>
            <person name="Niang G."/>
            <person name="Scheremetjew M."/>
            <person name="Finn R."/>
            <person name="Kale V."/>
            <person name="Holt S."/>
            <person name="Cochrane G."/>
            <person name="Meng A."/>
            <person name="Brown T."/>
            <person name="Cohen L."/>
        </authorList>
    </citation>
    <scope>NUCLEOTIDE SEQUENCE</scope>
    <source>
        <strain evidence="5">CCMP1452</strain>
    </source>
</reference>
<dbReference type="Pfam" id="PF22890">
    <property type="entry name" value="TPR_EMC2"/>
    <property type="match status" value="1"/>
</dbReference>
<dbReference type="AlphaFoldDB" id="A0A7S2WFV2"/>
<keyword evidence="1" id="KW-0677">Repeat</keyword>
<comment type="similarity">
    <text evidence="3">Belongs to the EMC2 family.</text>
</comment>
<evidence type="ECO:0000256" key="2">
    <source>
        <dbReference type="ARBA" id="ARBA00022803"/>
    </source>
</evidence>
<dbReference type="EMBL" id="HBHI01021537">
    <property type="protein sequence ID" value="CAD9686155.1"/>
    <property type="molecule type" value="Transcribed_RNA"/>
</dbReference>
<proteinExistence type="inferred from homology"/>
<protein>
    <recommendedName>
        <fullName evidence="3">ER membrane protein complex subunit 2</fullName>
    </recommendedName>
</protein>
<comment type="subcellular location">
    <subcellularLocation>
        <location evidence="3">Endoplasmic reticulum membrane</location>
        <topology evidence="3">Peripheral membrane protein</topology>
        <orientation evidence="3">Cytoplasmic side</orientation>
    </subcellularLocation>
</comment>
<organism evidence="5">
    <name type="scientific">Eucampia antarctica</name>
    <dbReference type="NCBI Taxonomy" id="49252"/>
    <lineage>
        <taxon>Eukaryota</taxon>
        <taxon>Sar</taxon>
        <taxon>Stramenopiles</taxon>
        <taxon>Ochrophyta</taxon>
        <taxon>Bacillariophyta</taxon>
        <taxon>Mediophyceae</taxon>
        <taxon>Biddulphiophycidae</taxon>
        <taxon>Hemiaulales</taxon>
        <taxon>Hemiaulaceae</taxon>
        <taxon>Eucampia</taxon>
    </lineage>
</organism>
<keyword evidence="3" id="KW-0472">Membrane</keyword>
<comment type="subunit">
    <text evidence="3">Component of the ER membrane protein complex (EMC).</text>
</comment>
<dbReference type="InterPro" id="IPR039856">
    <property type="entry name" value="EMC2-like"/>
</dbReference>
<dbReference type="Gene3D" id="1.25.40.10">
    <property type="entry name" value="Tetratricopeptide repeat domain"/>
    <property type="match status" value="1"/>
</dbReference>
<name>A0A7S2WFV2_9STRA</name>
<keyword evidence="3" id="KW-0256">Endoplasmic reticulum</keyword>
<dbReference type="GO" id="GO:0072546">
    <property type="term" value="C:EMC complex"/>
    <property type="evidence" value="ECO:0007669"/>
    <property type="project" value="UniProtKB-UniRule"/>
</dbReference>
<dbReference type="InterPro" id="IPR055217">
    <property type="entry name" value="TPR_EMC2"/>
</dbReference>
<evidence type="ECO:0000259" key="4">
    <source>
        <dbReference type="Pfam" id="PF22890"/>
    </source>
</evidence>
<evidence type="ECO:0000313" key="5">
    <source>
        <dbReference type="EMBL" id="CAD9686155.1"/>
    </source>
</evidence>
<keyword evidence="2" id="KW-0802">TPR repeat</keyword>
<comment type="function">
    <text evidence="3">Part of the endoplasmic reticulum membrane protein complex (EMC) that enables the energy-independent insertion into endoplasmic reticulum membranes of newly synthesized membrane proteins.</text>
</comment>
<sequence length="311" mass="34689">MMMGPEEDLPTLLKRSDHLGVLRYVRAHKIRDPELVVEHGTLLLGTDLSKCKGSFLYSKLEENERLGALEQICIAALDIHESELAAKALDEIMACVGNGSRRFRRLLGLCLESSNDLSGAAEIYNDLLRENPSNMFCLKRKYCILRTLHKDEEAREALNDYLEKNGSDVGAWAEMAKFCAEVGDCTGAAFCYEEIVLACPLDSDVHCTLAEWYVTIGGKENLKLARKHMAQSLELNPNNLRAMYGLLNAANAYIQEVETKKSKKDDSNDVDVAKELIKYASEKLSKVYKGTGKTSVTVQNVLKQMTLQTEA</sequence>
<feature type="domain" description="EMC2 TPR-like" evidence="4">
    <location>
        <begin position="105"/>
        <end position="211"/>
    </location>
</feature>
<dbReference type="PANTHER" id="PTHR12760">
    <property type="entry name" value="TETRATRICOPEPTIDE REPEAT PROTEIN"/>
    <property type="match status" value="1"/>
</dbReference>
<evidence type="ECO:0000256" key="3">
    <source>
        <dbReference type="RuleBase" id="RU367091"/>
    </source>
</evidence>